<dbReference type="EMBL" id="QSBY01000009">
    <property type="protein sequence ID" value="RHW69988.1"/>
    <property type="molecule type" value="Genomic_DNA"/>
</dbReference>
<feature type="region of interest" description="Disordered" evidence="1">
    <location>
        <begin position="324"/>
        <end position="366"/>
    </location>
</feature>
<feature type="compositionally biased region" description="Polar residues" evidence="1">
    <location>
        <begin position="333"/>
        <end position="351"/>
    </location>
</feature>
<reference evidence="2" key="1">
    <citation type="submission" date="2018-09" db="EMBL/GenBank/DDBJ databases">
        <title>whole genome sequence of T. equiperdum IVM-t1 strain.</title>
        <authorList>
            <person name="Suganuma K."/>
        </authorList>
    </citation>
    <scope>NUCLEOTIDE SEQUENCE [LARGE SCALE GENOMIC DNA]</scope>
    <source>
        <strain evidence="2">IVM-t1</strain>
    </source>
</reference>
<gene>
    <name evidence="2" type="ORF">DPX39_090078900</name>
</gene>
<evidence type="ECO:0000256" key="1">
    <source>
        <dbReference type="SAM" id="MobiDB-lite"/>
    </source>
</evidence>
<sequence length="657" mass="72948">MHKPVTARVTVSLRFTGVPGIQGQRVFRDTLSVTHPYDNSYDRIRDVVNEKLKFMKAPLCDFTVFHKDNKTNDVVVVDNAYFAELVRDLVGKALALGGTRPASIAEGVYKLGETRDFRRNEVLGGSFDYEEEGEEVVSLSGVLSFDVEVTNEKTVVAKPSLNSGTVVPLTTEALRAHVSDGVHVAIGSLVCPPKHPNVFIRAAVIGIHFKQLNSGQSLCRLDLCEPEDVRQQITAVTFDASVQKAIRDNLKGGGREVVELRNAYIRKKNETDIRYQVNMHPLIIGMNSCSRIEVVRLLPAPVALNPENVVTMRENLRPTGIINFGGPAVSSEKPVNSSLSQPMRQNASATGSSSSSSVQSGPRKTMLSLNSAASNTITPISGVVPSHLGEEMRRQQANFLSKRTREEPLPKEPDTIHVSVKDVRMRDMIVAQYAVREEETKNRIRRRKEVNQTCIICGVNCEDESTLTLVADLLKNNSENRGRRIPSMAELRWALCDRRQTKSGQVGNRLVCAQYFVDTRTNSLHVVHCRCAHLCTGYQRGRDLEDIVALELPMQTCTLCGMPGASVFCYHPDCREMYHTICALFCFGYVNFGKKDPHLPCPACPKHTQVKHLLPDEAGPVTYAQSNSAWWEEDKVVFDSSIVETTDLRDPDENEGA</sequence>
<dbReference type="AlphaFoldDB" id="A0A3L6L1P6"/>
<accession>A0A3L6L1P6</accession>
<proteinExistence type="predicted"/>
<evidence type="ECO:0000313" key="2">
    <source>
        <dbReference type="EMBL" id="RHW69988.1"/>
    </source>
</evidence>
<organism evidence="2">
    <name type="scientific">Trypanosoma brucei equiperdum</name>
    <dbReference type="NCBI Taxonomy" id="630700"/>
    <lineage>
        <taxon>Eukaryota</taxon>
        <taxon>Discoba</taxon>
        <taxon>Euglenozoa</taxon>
        <taxon>Kinetoplastea</taxon>
        <taxon>Metakinetoplastina</taxon>
        <taxon>Trypanosomatida</taxon>
        <taxon>Trypanosomatidae</taxon>
        <taxon>Trypanosoma</taxon>
    </lineage>
</organism>
<protein>
    <submittedName>
        <fullName evidence="2">Uncharacterized protein</fullName>
    </submittedName>
</protein>
<comment type="caution">
    <text evidence="2">The sequence shown here is derived from an EMBL/GenBank/DDBJ whole genome shotgun (WGS) entry which is preliminary data.</text>
</comment>
<dbReference type="Proteomes" id="UP000266743">
    <property type="component" value="Chromosome 9"/>
</dbReference>
<name>A0A3L6L1P6_9TRYP</name>